<dbReference type="Gene3D" id="1.10.340.70">
    <property type="match status" value="1"/>
</dbReference>
<dbReference type="InterPro" id="IPR001584">
    <property type="entry name" value="Integrase_cat-core"/>
</dbReference>
<sequence>MITARRFSSWLGVLASFLPVLGWLRPTVSFARHLLGKNIGQDYYKWNQYVPSDIAAYGLRLCEELRRRGDPARGAWVIPKLGDDASRVILWTDSSDIMEGVVMTTTQGDTIIDATWQRKVSKSSRSPKSTVHINVGELEALLHGLEFLVAYHYRAAEIRVDSSSVFHWVDNLIHNRSIHPTGLYRLLVQRRLDLIAEIIRQHDLRLSISLVASSDNKADELSGVAFDISKWLTPRPLPSYLSALLPVLGGEDCWWPAVEELQEAQEAEGENLPNGVEKGQDDLLCYEGRPYLPKAIRDRVILRAHEAHLHIGLPATVAVLKKYYGFPNFEKDVADVLNHCPSEVCQRERQRPVKIDVSSPRRLSTAPWVLCAADITYIDRIPVLCVVDEYSRYADARVLSDESSNTIFANLMAIFTRSSMGYPRFLRTDRAPNLLALKERLASLSIRLVPTSGYRPTANSVVERFHGTLRRRLMFVPPSLDLRSRIEKAISVYNMVPNATTRQSPIDRLLGREVRCGPGVPAICGYLNHEKNDDKELGFTLIFSGFFIRLRMHRA</sequence>
<feature type="domain" description="Integrase catalytic" evidence="1">
    <location>
        <begin position="363"/>
        <end position="513"/>
    </location>
</feature>
<evidence type="ECO:0000259" key="1">
    <source>
        <dbReference type="PROSITE" id="PS50994"/>
    </source>
</evidence>
<comment type="caution">
    <text evidence="2">The sequence shown here is derived from an EMBL/GenBank/DDBJ whole genome shotgun (WGS) entry which is preliminary data.</text>
</comment>
<dbReference type="InterPro" id="IPR036397">
    <property type="entry name" value="RNaseH_sf"/>
</dbReference>
<dbReference type="GO" id="GO:0015074">
    <property type="term" value="P:DNA integration"/>
    <property type="evidence" value="ECO:0007669"/>
    <property type="project" value="InterPro"/>
</dbReference>
<dbReference type="AlphaFoldDB" id="A0A7J6KTE0"/>
<dbReference type="Pfam" id="PF23088">
    <property type="entry name" value="DUF7047"/>
    <property type="match status" value="1"/>
</dbReference>
<evidence type="ECO:0000313" key="3">
    <source>
        <dbReference type="Proteomes" id="UP000572268"/>
    </source>
</evidence>
<dbReference type="InterPro" id="IPR055475">
    <property type="entry name" value="DUF7047"/>
</dbReference>
<dbReference type="Gene3D" id="3.30.420.10">
    <property type="entry name" value="Ribonuclease H-like superfamily/Ribonuclease H"/>
    <property type="match status" value="2"/>
</dbReference>
<dbReference type="SUPFAM" id="SSF53098">
    <property type="entry name" value="Ribonuclease H-like"/>
    <property type="match status" value="2"/>
</dbReference>
<dbReference type="GO" id="GO:0003676">
    <property type="term" value="F:nucleic acid binding"/>
    <property type="evidence" value="ECO:0007669"/>
    <property type="project" value="InterPro"/>
</dbReference>
<accession>A0A7J6KTE0</accession>
<dbReference type="Proteomes" id="UP000572268">
    <property type="component" value="Unassembled WGS sequence"/>
</dbReference>
<dbReference type="InterPro" id="IPR012337">
    <property type="entry name" value="RNaseH-like_sf"/>
</dbReference>
<protein>
    <recommendedName>
        <fullName evidence="1">Integrase catalytic domain-containing protein</fullName>
    </recommendedName>
</protein>
<proteinExistence type="predicted"/>
<reference evidence="2 3" key="1">
    <citation type="submission" date="2020-04" db="EMBL/GenBank/DDBJ databases">
        <title>Perkinsus olseni comparative genomics.</title>
        <authorList>
            <person name="Bogema D.R."/>
        </authorList>
    </citation>
    <scope>NUCLEOTIDE SEQUENCE [LARGE SCALE GENOMIC DNA]</scope>
    <source>
        <strain evidence="2">ATCC PRA-31</strain>
    </source>
</reference>
<dbReference type="Pfam" id="PF17921">
    <property type="entry name" value="Integrase_H2C2"/>
    <property type="match status" value="1"/>
</dbReference>
<dbReference type="InterPro" id="IPR050951">
    <property type="entry name" value="Retrovirus_Pol_polyprotein"/>
</dbReference>
<gene>
    <name evidence="2" type="ORF">FOL46_001508</name>
</gene>
<name>A0A7J6KTE0_PEROL</name>
<dbReference type="InterPro" id="IPR041588">
    <property type="entry name" value="Integrase_H2C2"/>
</dbReference>
<dbReference type="PANTHER" id="PTHR37984">
    <property type="entry name" value="PROTEIN CBG26694"/>
    <property type="match status" value="1"/>
</dbReference>
<evidence type="ECO:0000313" key="2">
    <source>
        <dbReference type="EMBL" id="KAF4649766.1"/>
    </source>
</evidence>
<dbReference type="EMBL" id="JABANN010001423">
    <property type="protein sequence ID" value="KAF4649766.1"/>
    <property type="molecule type" value="Genomic_DNA"/>
</dbReference>
<organism evidence="2 3">
    <name type="scientific">Perkinsus olseni</name>
    <name type="common">Perkinsus atlanticus</name>
    <dbReference type="NCBI Taxonomy" id="32597"/>
    <lineage>
        <taxon>Eukaryota</taxon>
        <taxon>Sar</taxon>
        <taxon>Alveolata</taxon>
        <taxon>Perkinsozoa</taxon>
        <taxon>Perkinsea</taxon>
        <taxon>Perkinsida</taxon>
        <taxon>Perkinsidae</taxon>
        <taxon>Perkinsus</taxon>
    </lineage>
</organism>
<dbReference type="PANTHER" id="PTHR37984:SF5">
    <property type="entry name" value="PROTEIN NYNRIN-LIKE"/>
    <property type="match status" value="1"/>
</dbReference>
<dbReference type="PROSITE" id="PS50994">
    <property type="entry name" value="INTEGRASE"/>
    <property type="match status" value="1"/>
</dbReference>